<sequence length="33" mass="4159">MKPLQSLIRYKLSVQQTIFLQQDRRKQRFKHSR</sequence>
<accession>A0A2P2MIG1</accession>
<protein>
    <submittedName>
        <fullName evidence="1">Uncharacterized protein</fullName>
    </submittedName>
</protein>
<dbReference type="EMBL" id="GGEC01049517">
    <property type="protein sequence ID" value="MBX30001.1"/>
    <property type="molecule type" value="Transcribed_RNA"/>
</dbReference>
<proteinExistence type="predicted"/>
<reference evidence="1" key="1">
    <citation type="submission" date="2018-02" db="EMBL/GenBank/DDBJ databases">
        <title>Rhizophora mucronata_Transcriptome.</title>
        <authorList>
            <person name="Meera S.P."/>
            <person name="Sreeshan A."/>
            <person name="Augustine A."/>
        </authorList>
    </citation>
    <scope>NUCLEOTIDE SEQUENCE</scope>
    <source>
        <tissue evidence="1">Leaf</tissue>
    </source>
</reference>
<dbReference type="AlphaFoldDB" id="A0A2P2MIG1"/>
<organism evidence="1">
    <name type="scientific">Rhizophora mucronata</name>
    <name type="common">Asiatic mangrove</name>
    <dbReference type="NCBI Taxonomy" id="61149"/>
    <lineage>
        <taxon>Eukaryota</taxon>
        <taxon>Viridiplantae</taxon>
        <taxon>Streptophyta</taxon>
        <taxon>Embryophyta</taxon>
        <taxon>Tracheophyta</taxon>
        <taxon>Spermatophyta</taxon>
        <taxon>Magnoliopsida</taxon>
        <taxon>eudicotyledons</taxon>
        <taxon>Gunneridae</taxon>
        <taxon>Pentapetalae</taxon>
        <taxon>rosids</taxon>
        <taxon>fabids</taxon>
        <taxon>Malpighiales</taxon>
        <taxon>Rhizophoraceae</taxon>
        <taxon>Rhizophora</taxon>
    </lineage>
</organism>
<evidence type="ECO:0000313" key="1">
    <source>
        <dbReference type="EMBL" id="MBX30001.1"/>
    </source>
</evidence>
<name>A0A2P2MIG1_RHIMU</name>